<accession>A0A240E9L9</accession>
<sequence length="116" mass="13544">MKPVILLIFGGLLSGCVQLQPPTDRNDASWQQFGNQWALKGYVEETETELRAKEPAISESQYQAYTKGYQQGRADYCKQDPFVLGFNRKIYYGICNDLNRIYLHEYWRGKNARARR</sequence>
<proteinExistence type="predicted"/>
<dbReference type="Pfam" id="PF10973">
    <property type="entry name" value="DUF2799"/>
    <property type="match status" value="1"/>
</dbReference>
<protein>
    <submittedName>
        <fullName evidence="1">Lipoprotein</fullName>
    </submittedName>
</protein>
<dbReference type="RefSeq" id="WP_096992153.1">
    <property type="nucleotide sequence ID" value="NZ_JBHSII010000001.1"/>
</dbReference>
<reference evidence="2" key="1">
    <citation type="submission" date="2016-06" db="EMBL/GenBank/DDBJ databases">
        <authorList>
            <person name="Rodrigo-Torres L."/>
            <person name="Arahal R.D."/>
            <person name="Lucena T."/>
        </authorList>
    </citation>
    <scope>NUCLEOTIDE SEQUENCE [LARGE SCALE GENOMIC DNA]</scope>
    <source>
        <strain evidence="2">CECT8203</strain>
    </source>
</reference>
<dbReference type="EMBL" id="OANU01000002">
    <property type="protein sequence ID" value="SNX45428.1"/>
    <property type="molecule type" value="Genomic_DNA"/>
</dbReference>
<dbReference type="AlphaFoldDB" id="A0A240E9L9"/>
<organism evidence="1 2">
    <name type="scientific">Vibrio thalassae</name>
    <dbReference type="NCBI Taxonomy" id="1243014"/>
    <lineage>
        <taxon>Bacteria</taxon>
        <taxon>Pseudomonadati</taxon>
        <taxon>Pseudomonadota</taxon>
        <taxon>Gammaproteobacteria</taxon>
        <taxon>Vibrionales</taxon>
        <taxon>Vibrionaceae</taxon>
        <taxon>Vibrio</taxon>
    </lineage>
</organism>
<keyword evidence="2" id="KW-1185">Reference proteome</keyword>
<evidence type="ECO:0000313" key="1">
    <source>
        <dbReference type="EMBL" id="SNX45428.1"/>
    </source>
</evidence>
<keyword evidence="1" id="KW-0449">Lipoprotein</keyword>
<name>A0A240E9L9_9VIBR</name>
<evidence type="ECO:0000313" key="2">
    <source>
        <dbReference type="Proteomes" id="UP000219336"/>
    </source>
</evidence>
<gene>
    <name evidence="1" type="ORF">VTH8203_00432</name>
</gene>
<dbReference type="InterPro" id="IPR021242">
    <property type="entry name" value="DUF2799"/>
</dbReference>
<dbReference type="OrthoDB" id="5917937at2"/>
<dbReference type="PROSITE" id="PS51257">
    <property type="entry name" value="PROKAR_LIPOPROTEIN"/>
    <property type="match status" value="1"/>
</dbReference>
<dbReference type="Proteomes" id="UP000219336">
    <property type="component" value="Unassembled WGS sequence"/>
</dbReference>